<keyword evidence="2" id="KW-1185">Reference proteome</keyword>
<evidence type="ECO:0000313" key="2">
    <source>
        <dbReference type="Proteomes" id="UP001322277"/>
    </source>
</evidence>
<dbReference type="GeneID" id="87942124"/>
<dbReference type="AlphaFoldDB" id="A0AAX4IB09"/>
<sequence>MSFREAEMGSLALEDLSLETSVETVETVEMDTLVLDGLPLEIREGIVKMLCTHCVPATTHFAGYKASKKTLFNLCLVSKDWNKIATPVLYEAFNSTEKNTIFGFLETIIMRPELGACVKTAYLTPSANLYSQTKVNRYKQSISDRAAALGIDPAEHDRFWGSSHADSIWENELRLFLEEMLLLHTPNIVSVTLKDRPEVVDAQFAFKFLTMAAVQNSQQQQQQQQQLWNGLKNLRNVAMDIGVSLITDERSHVAYLCRLASFAPNLRVLKIHEIFVPYCFHSHRVASHAASLPRPPMVVSPRLAVFLANLTSLKFASHVRFRESPKIFRQIVAHCTGLVEVQYGAGSLDAASALHILYPLRPTLKRLRLTLQVAPGDRTIWDGLNSLHVSPFHIVASFTSLEVLRFDFTGRCLNELPPSHTQRPDMTVALMKALPPSLRVLFLTGCEWAYLVEGISRLRKLVEERKLPSLKKLHVACTSLARDKPFIKTFAKHDVDMKIFLHRFSAREENAGLEEEGWDQYGSLV</sequence>
<dbReference type="EMBL" id="CP137307">
    <property type="protein sequence ID" value="WQF80607.1"/>
    <property type="molecule type" value="Genomic_DNA"/>
</dbReference>
<accession>A0AAX4IB09</accession>
<dbReference type="SUPFAM" id="SSF52047">
    <property type="entry name" value="RNI-like"/>
    <property type="match status" value="1"/>
</dbReference>
<dbReference type="RefSeq" id="XP_062777831.1">
    <property type="nucleotide sequence ID" value="XM_062921780.1"/>
</dbReference>
<reference evidence="2" key="1">
    <citation type="journal article" date="2023" name="bioRxiv">
        <title>Complete genome of the Medicago anthracnose fungus, Colletotrichum destructivum, reveals a mini-chromosome-like region within a core chromosome.</title>
        <authorList>
            <person name="Lapalu N."/>
            <person name="Simon A."/>
            <person name="Lu A."/>
            <person name="Plaumann P.-L."/>
            <person name="Amselem J."/>
            <person name="Pigne S."/>
            <person name="Auger A."/>
            <person name="Koch C."/>
            <person name="Dallery J.-F."/>
            <person name="O'Connell R.J."/>
        </authorList>
    </citation>
    <scope>NUCLEOTIDE SEQUENCE [LARGE SCALE GENOMIC DNA]</scope>
    <source>
        <strain evidence="2">CBS 520.97</strain>
    </source>
</reference>
<name>A0AAX4IB09_9PEZI</name>
<proteinExistence type="predicted"/>
<organism evidence="1 2">
    <name type="scientific">Colletotrichum destructivum</name>
    <dbReference type="NCBI Taxonomy" id="34406"/>
    <lineage>
        <taxon>Eukaryota</taxon>
        <taxon>Fungi</taxon>
        <taxon>Dikarya</taxon>
        <taxon>Ascomycota</taxon>
        <taxon>Pezizomycotina</taxon>
        <taxon>Sordariomycetes</taxon>
        <taxon>Hypocreomycetidae</taxon>
        <taxon>Glomerellales</taxon>
        <taxon>Glomerellaceae</taxon>
        <taxon>Colletotrichum</taxon>
        <taxon>Colletotrichum destructivum species complex</taxon>
    </lineage>
</organism>
<gene>
    <name evidence="1" type="ORF">CDEST_05621</name>
</gene>
<dbReference type="KEGG" id="cdet:87942124"/>
<dbReference type="Gene3D" id="3.80.10.10">
    <property type="entry name" value="Ribonuclease Inhibitor"/>
    <property type="match status" value="1"/>
</dbReference>
<dbReference type="Proteomes" id="UP001322277">
    <property type="component" value="Chromosome 3"/>
</dbReference>
<evidence type="ECO:0000313" key="1">
    <source>
        <dbReference type="EMBL" id="WQF80607.1"/>
    </source>
</evidence>
<protein>
    <submittedName>
        <fullName evidence="1">Leucine-rich repeat domain superfamily</fullName>
    </submittedName>
</protein>
<dbReference type="InterPro" id="IPR032675">
    <property type="entry name" value="LRR_dom_sf"/>
</dbReference>